<dbReference type="SMART" id="SM00342">
    <property type="entry name" value="HTH_ARAC"/>
    <property type="match status" value="1"/>
</dbReference>
<dbReference type="GO" id="GO:0006281">
    <property type="term" value="P:DNA repair"/>
    <property type="evidence" value="ECO:0007669"/>
    <property type="project" value="UniProtKB-KW"/>
</dbReference>
<feature type="binding site" evidence="16">
    <location>
        <position position="66"/>
    </location>
    <ligand>
        <name>Zn(2+)</name>
        <dbReference type="ChEBI" id="CHEBI:29105"/>
    </ligand>
</feature>
<dbReference type="SUPFAM" id="SSF46767">
    <property type="entry name" value="Methylated DNA-protein cysteine methyltransferase, C-terminal domain"/>
    <property type="match status" value="1"/>
</dbReference>
<evidence type="ECO:0000256" key="13">
    <source>
        <dbReference type="ARBA" id="ARBA00023204"/>
    </source>
</evidence>
<organism evidence="19 20">
    <name type="scientific">Herbaspirillum frisingense</name>
    <dbReference type="NCBI Taxonomy" id="92645"/>
    <lineage>
        <taxon>Bacteria</taxon>
        <taxon>Pseudomonadati</taxon>
        <taxon>Pseudomonadota</taxon>
        <taxon>Betaproteobacteria</taxon>
        <taxon>Burkholderiales</taxon>
        <taxon>Oxalobacteraceae</taxon>
        <taxon>Herbaspirillum</taxon>
    </lineage>
</organism>
<dbReference type="PANTHER" id="PTHR10815:SF14">
    <property type="entry name" value="BIFUNCTIONAL TRANSCRIPTIONAL ACTIVATOR_DNA REPAIR ENZYME ADA"/>
    <property type="match status" value="1"/>
</dbReference>
<evidence type="ECO:0000256" key="1">
    <source>
        <dbReference type="ARBA" id="ARBA00001286"/>
    </source>
</evidence>
<evidence type="ECO:0000256" key="14">
    <source>
        <dbReference type="ARBA" id="ARBA00049348"/>
    </source>
</evidence>
<dbReference type="GO" id="GO:0008270">
    <property type="term" value="F:zinc ion binding"/>
    <property type="evidence" value="ECO:0007669"/>
    <property type="project" value="InterPro"/>
</dbReference>
<dbReference type="Gene3D" id="3.30.160.70">
    <property type="entry name" value="Methylated DNA-protein cysteine methyltransferase domain"/>
    <property type="match status" value="1"/>
</dbReference>
<reference evidence="20" key="1">
    <citation type="journal article" date="2020" name="MBio">
        <title>Horizontal gene transfer to a defensive symbiont with a reduced genome amongst a multipartite beetle microbiome.</title>
        <authorList>
            <person name="Waterworth S.C."/>
            <person name="Florez L.V."/>
            <person name="Rees E.R."/>
            <person name="Hertweck C."/>
            <person name="Kaltenpoth M."/>
            <person name="Kwan J.C."/>
        </authorList>
    </citation>
    <scope>NUCLEOTIDE SEQUENCE [LARGE SCALE GENOMIC DNA]</scope>
</reference>
<comment type="caution">
    <text evidence="19">The sequence shown here is derived from an EMBL/GenBank/DDBJ whole genome shotgun (WGS) entry which is preliminary data.</text>
</comment>
<evidence type="ECO:0000256" key="11">
    <source>
        <dbReference type="ARBA" id="ARBA00023159"/>
    </source>
</evidence>
<dbReference type="InterPro" id="IPR036217">
    <property type="entry name" value="MethylDNA_cys_MeTrfase_DNAb"/>
</dbReference>
<evidence type="ECO:0000256" key="10">
    <source>
        <dbReference type="ARBA" id="ARBA00023125"/>
    </source>
</evidence>
<dbReference type="SUPFAM" id="SSF46689">
    <property type="entry name" value="Homeodomain-like"/>
    <property type="match status" value="1"/>
</dbReference>
<dbReference type="InterPro" id="IPR036388">
    <property type="entry name" value="WH-like_DNA-bd_sf"/>
</dbReference>
<dbReference type="InterPro" id="IPR036631">
    <property type="entry name" value="MGMT_N_sf"/>
</dbReference>
<dbReference type="InterPro" id="IPR018062">
    <property type="entry name" value="HTH_AraC-typ_CS"/>
</dbReference>
<dbReference type="PANTHER" id="PTHR10815">
    <property type="entry name" value="METHYLATED-DNA--PROTEIN-CYSTEINE METHYLTRANSFERASE"/>
    <property type="match status" value="1"/>
</dbReference>
<dbReference type="InterPro" id="IPR016221">
    <property type="entry name" value="Bifunct_regulatory_prot_Ada"/>
</dbReference>
<feature type="active site" description="Nucleophile; methyl group acceptor from methylphosphotriester" evidence="15">
    <location>
        <position position="62"/>
    </location>
</feature>
<evidence type="ECO:0000313" key="20">
    <source>
        <dbReference type="Proteomes" id="UP000462435"/>
    </source>
</evidence>
<gene>
    <name evidence="19" type="primary">ada</name>
    <name evidence="19" type="ORF">GAK35_03470</name>
</gene>
<dbReference type="NCBIfam" id="NF011964">
    <property type="entry name" value="PRK15435.1"/>
    <property type="match status" value="1"/>
</dbReference>
<evidence type="ECO:0000256" key="8">
    <source>
        <dbReference type="ARBA" id="ARBA00022833"/>
    </source>
</evidence>
<evidence type="ECO:0000313" key="19">
    <source>
        <dbReference type="EMBL" id="KAF1041203.1"/>
    </source>
</evidence>
<keyword evidence="4" id="KW-0489">Methyltransferase</keyword>
<dbReference type="Pfam" id="PF12833">
    <property type="entry name" value="HTH_18"/>
    <property type="match status" value="1"/>
</dbReference>
<evidence type="ECO:0000256" key="4">
    <source>
        <dbReference type="ARBA" id="ARBA00022603"/>
    </source>
</evidence>
<dbReference type="GO" id="GO:0003700">
    <property type="term" value="F:DNA-binding transcription factor activity"/>
    <property type="evidence" value="ECO:0007669"/>
    <property type="project" value="InterPro"/>
</dbReference>
<dbReference type="Pfam" id="PF02805">
    <property type="entry name" value="Ada_Zn_binding"/>
    <property type="match status" value="1"/>
</dbReference>
<sequence length="378" mass="40874">MHTMTTLTSRRLAKAPAPSAAPARTLTAAYAGDETRWHAVQQRDKAADGHFWYSVRSTGVYCKPSCAARPALRKNVAFHDSCGAAEAAGFRPCLRCKPDQPPLEERQAQAVEQACRLIEQADSAPDLATLAQAVGISRYHFHRIFKAHTGLTPKAYADARRAQRVRSKLPGSASVTEAMYDAGFNSSGRFYEQSTEQLGMKPSAYRSGGGGERIRFAVAQCWLGALLVAATAKGICAVTLGDDPEALVRELQDRFPKAELVGGDADFERMLAQVLGAIEDPARGIDLPLDVRGTAFQQRVWQALRSVPPGVTLTYSELAGRVGNPGAVRAVASACANNDIALLIPCHRIVRLDGSFSGYRWGVERKQALLDKERAAKP</sequence>
<dbReference type="GO" id="GO:0032259">
    <property type="term" value="P:methylation"/>
    <property type="evidence" value="ECO:0007669"/>
    <property type="project" value="UniProtKB-KW"/>
</dbReference>
<dbReference type="EMBL" id="WNDX01000135">
    <property type="protein sequence ID" value="KAF1041203.1"/>
    <property type="molecule type" value="Genomic_DNA"/>
</dbReference>
<dbReference type="Gene3D" id="1.10.10.60">
    <property type="entry name" value="Homeodomain-like"/>
    <property type="match status" value="1"/>
</dbReference>
<dbReference type="Gene3D" id="3.40.10.10">
    <property type="entry name" value="DNA Methylphosphotriester Repair Domain"/>
    <property type="match status" value="1"/>
</dbReference>
<evidence type="ECO:0000256" key="3">
    <source>
        <dbReference type="ARBA" id="ARBA00011918"/>
    </source>
</evidence>
<keyword evidence="9" id="KW-0805">Transcription regulation</keyword>
<feature type="binding site" evidence="16">
    <location>
        <position position="62"/>
    </location>
    <ligand>
        <name>Zn(2+)</name>
        <dbReference type="ChEBI" id="CHEBI:29105"/>
    </ligand>
</feature>
<dbReference type="InterPro" id="IPR035451">
    <property type="entry name" value="Ada-like_dom_sf"/>
</dbReference>
<evidence type="ECO:0000256" key="16">
    <source>
        <dbReference type="PIRSR" id="PIRSR000409-3"/>
    </source>
</evidence>
<dbReference type="Pfam" id="PF01035">
    <property type="entry name" value="DNA_binding_1"/>
    <property type="match status" value="1"/>
</dbReference>
<keyword evidence="13" id="KW-0234">DNA repair</keyword>
<keyword evidence="10" id="KW-0238">DNA-binding</keyword>
<dbReference type="AlphaFoldDB" id="A0A7V8FU60"/>
<comment type="catalytic activity">
    <reaction evidence="14">
        <text>a 6-O-methyl-2'-deoxyguanosine in DNA + L-cysteinyl-[protein] = S-methyl-L-cysteinyl-[protein] + a 2'-deoxyguanosine in DNA</text>
        <dbReference type="Rhea" id="RHEA:24000"/>
        <dbReference type="Rhea" id="RHEA-COMP:10131"/>
        <dbReference type="Rhea" id="RHEA-COMP:10132"/>
        <dbReference type="Rhea" id="RHEA-COMP:11367"/>
        <dbReference type="Rhea" id="RHEA-COMP:11368"/>
        <dbReference type="ChEBI" id="CHEBI:29950"/>
        <dbReference type="ChEBI" id="CHEBI:82612"/>
        <dbReference type="ChEBI" id="CHEBI:85445"/>
        <dbReference type="ChEBI" id="CHEBI:85448"/>
        <dbReference type="EC" id="2.1.1.63"/>
    </reaction>
</comment>
<keyword evidence="12" id="KW-0804">Transcription</keyword>
<dbReference type="Gene3D" id="1.10.10.10">
    <property type="entry name" value="Winged helix-like DNA-binding domain superfamily/Winged helix DNA-binding domain"/>
    <property type="match status" value="1"/>
</dbReference>
<dbReference type="PROSITE" id="PS01124">
    <property type="entry name" value="HTH_ARAC_FAMILY_2"/>
    <property type="match status" value="1"/>
</dbReference>
<evidence type="ECO:0000256" key="6">
    <source>
        <dbReference type="ARBA" id="ARBA00022723"/>
    </source>
</evidence>
<feature type="region of interest" description="Disordered" evidence="17">
    <location>
        <begin position="1"/>
        <end position="20"/>
    </location>
</feature>
<dbReference type="SUPFAM" id="SSF57884">
    <property type="entry name" value="Ada DNA repair protein, N-terminal domain (N-Ada 10)"/>
    <property type="match status" value="1"/>
</dbReference>
<dbReference type="InterPro" id="IPR004026">
    <property type="entry name" value="Ada_DNA_repair_Zn-bd"/>
</dbReference>
<dbReference type="GO" id="GO:0043565">
    <property type="term" value="F:sequence-specific DNA binding"/>
    <property type="evidence" value="ECO:0007669"/>
    <property type="project" value="InterPro"/>
</dbReference>
<feature type="binding site" evidence="16">
    <location>
        <position position="96"/>
    </location>
    <ligand>
        <name>Zn(2+)</name>
        <dbReference type="ChEBI" id="CHEBI:29105"/>
    </ligand>
</feature>
<proteinExistence type="inferred from homology"/>
<evidence type="ECO:0000256" key="15">
    <source>
        <dbReference type="PIRSR" id="PIRSR000409-1"/>
    </source>
</evidence>
<dbReference type="SUPFAM" id="SSF53155">
    <property type="entry name" value="Methylated DNA-protein cysteine methyltransferase domain"/>
    <property type="match status" value="1"/>
</dbReference>
<dbReference type="PROSITE" id="PS00374">
    <property type="entry name" value="MGMT"/>
    <property type="match status" value="1"/>
</dbReference>
<keyword evidence="7" id="KW-0227">DNA damage</keyword>
<evidence type="ECO:0000256" key="9">
    <source>
        <dbReference type="ARBA" id="ARBA00023015"/>
    </source>
</evidence>
<accession>A0A7V8FU60</accession>
<dbReference type="NCBIfam" id="TIGR00589">
    <property type="entry name" value="ogt"/>
    <property type="match status" value="1"/>
</dbReference>
<feature type="active site" description="Nucleophile; methyl group acceptor from either O6-methylguanine or O4-methylthymine" evidence="15">
    <location>
        <position position="346"/>
    </location>
</feature>
<dbReference type="InterPro" id="IPR018060">
    <property type="entry name" value="HTH_AraC"/>
</dbReference>
<evidence type="ECO:0000256" key="5">
    <source>
        <dbReference type="ARBA" id="ARBA00022679"/>
    </source>
</evidence>
<dbReference type="PROSITE" id="PS00041">
    <property type="entry name" value="HTH_ARAC_FAMILY_1"/>
    <property type="match status" value="1"/>
</dbReference>
<comment type="similarity">
    <text evidence="2">Belongs to the MGMT family.</text>
</comment>
<dbReference type="EC" id="2.1.1.63" evidence="3"/>
<evidence type="ECO:0000259" key="18">
    <source>
        <dbReference type="PROSITE" id="PS01124"/>
    </source>
</evidence>
<dbReference type="FunFam" id="1.10.10.10:FF:000214">
    <property type="entry name" value="Methylated-DNA--protein-cysteine methyltransferase"/>
    <property type="match status" value="1"/>
</dbReference>
<keyword evidence="6 16" id="KW-0479">Metal-binding</keyword>
<evidence type="ECO:0000256" key="2">
    <source>
        <dbReference type="ARBA" id="ARBA00008711"/>
    </source>
</evidence>
<dbReference type="GO" id="GO:0003908">
    <property type="term" value="F:methylated-DNA-[protein]-cysteine S-methyltransferase activity"/>
    <property type="evidence" value="ECO:0007669"/>
    <property type="project" value="UniProtKB-EC"/>
</dbReference>
<evidence type="ECO:0000256" key="17">
    <source>
        <dbReference type="SAM" id="MobiDB-lite"/>
    </source>
</evidence>
<comment type="catalytic activity">
    <reaction evidence="1">
        <text>a 4-O-methyl-thymidine in DNA + L-cysteinyl-[protein] = a thymidine in DNA + S-methyl-L-cysteinyl-[protein]</text>
        <dbReference type="Rhea" id="RHEA:53428"/>
        <dbReference type="Rhea" id="RHEA-COMP:10131"/>
        <dbReference type="Rhea" id="RHEA-COMP:10132"/>
        <dbReference type="Rhea" id="RHEA-COMP:13555"/>
        <dbReference type="Rhea" id="RHEA-COMP:13556"/>
        <dbReference type="ChEBI" id="CHEBI:29950"/>
        <dbReference type="ChEBI" id="CHEBI:82612"/>
        <dbReference type="ChEBI" id="CHEBI:137386"/>
        <dbReference type="ChEBI" id="CHEBI:137387"/>
        <dbReference type="EC" id="2.1.1.63"/>
    </reaction>
</comment>
<dbReference type="PIRSF" id="PIRSF000409">
    <property type="entry name" value="Ada"/>
    <property type="match status" value="1"/>
</dbReference>
<dbReference type="InterPro" id="IPR014048">
    <property type="entry name" value="MethylDNA_cys_MeTrfase_DNA-bd"/>
</dbReference>
<protein>
    <recommendedName>
        <fullName evidence="3">methylated-DNA--[protein]-cysteine S-methyltransferase</fullName>
        <ecNumber evidence="3">2.1.1.63</ecNumber>
    </recommendedName>
</protein>
<dbReference type="InterPro" id="IPR001497">
    <property type="entry name" value="MethylDNA_cys_MeTrfase_AS"/>
</dbReference>
<evidence type="ECO:0000256" key="7">
    <source>
        <dbReference type="ARBA" id="ARBA00022763"/>
    </source>
</evidence>
<feature type="binding site" evidence="16">
    <location>
        <position position="93"/>
    </location>
    <ligand>
        <name>Zn(2+)</name>
        <dbReference type="ChEBI" id="CHEBI:29105"/>
    </ligand>
</feature>
<dbReference type="Proteomes" id="UP000462435">
    <property type="component" value="Unassembled WGS sequence"/>
</dbReference>
<comment type="cofactor">
    <cofactor evidence="16">
        <name>Zn(2+)</name>
        <dbReference type="ChEBI" id="CHEBI:29105"/>
    </cofactor>
    <text evidence="16">Binds 1 zinc ion per subunit.</text>
</comment>
<keyword evidence="8 16" id="KW-0862">Zinc</keyword>
<keyword evidence="11" id="KW-0010">Activator</keyword>
<name>A0A7V8FU60_9BURK</name>
<dbReference type="InterPro" id="IPR009057">
    <property type="entry name" value="Homeodomain-like_sf"/>
</dbReference>
<dbReference type="CDD" id="cd06445">
    <property type="entry name" value="ATase"/>
    <property type="match status" value="1"/>
</dbReference>
<evidence type="ECO:0000256" key="12">
    <source>
        <dbReference type="ARBA" id="ARBA00023163"/>
    </source>
</evidence>
<keyword evidence="5" id="KW-0808">Transferase</keyword>
<feature type="domain" description="HTH araC/xylS-type" evidence="18">
    <location>
        <begin position="112"/>
        <end position="208"/>
    </location>
</feature>